<gene>
    <name evidence="1" type="ORF">RGQ29_014413</name>
</gene>
<sequence length="60" mass="6889">MLCIPSQLYKWSGLADWTRDIEEQIIPLCRELGIGIVQFNPLGPGFVFRWQRSCGNFGCK</sequence>
<dbReference type="SUPFAM" id="SSF51430">
    <property type="entry name" value="NAD(P)-linked oxidoreductase"/>
    <property type="match status" value="1"/>
</dbReference>
<proteinExistence type="predicted"/>
<evidence type="ECO:0000313" key="2">
    <source>
        <dbReference type="Proteomes" id="UP001324115"/>
    </source>
</evidence>
<dbReference type="Proteomes" id="UP001324115">
    <property type="component" value="Unassembled WGS sequence"/>
</dbReference>
<evidence type="ECO:0000313" key="1">
    <source>
        <dbReference type="EMBL" id="KAK4596368.1"/>
    </source>
</evidence>
<reference evidence="1 2" key="1">
    <citation type="journal article" date="2023" name="G3 (Bethesda)">
        <title>A haplotype-resolved chromosome-scale genome for Quercus rubra L. provides insights into the genetics of adaptive traits for red oak species.</title>
        <authorList>
            <person name="Kapoor B."/>
            <person name="Jenkins J."/>
            <person name="Schmutz J."/>
            <person name="Zhebentyayeva T."/>
            <person name="Kuelheim C."/>
            <person name="Coggeshall M."/>
            <person name="Heim C."/>
            <person name="Lasky J.R."/>
            <person name="Leites L."/>
            <person name="Islam-Faridi N."/>
            <person name="Romero-Severson J."/>
            <person name="DeLeo V.L."/>
            <person name="Lucas S.M."/>
            <person name="Lazic D."/>
            <person name="Gailing O."/>
            <person name="Carlson J."/>
            <person name="Staton M."/>
        </authorList>
    </citation>
    <scope>NUCLEOTIDE SEQUENCE [LARGE SCALE GENOMIC DNA]</scope>
    <source>
        <strain evidence="1">Pseudo-F2</strain>
    </source>
</reference>
<dbReference type="EMBL" id="JAXUIC010000003">
    <property type="protein sequence ID" value="KAK4596368.1"/>
    <property type="molecule type" value="Genomic_DNA"/>
</dbReference>
<keyword evidence="2" id="KW-1185">Reference proteome</keyword>
<organism evidence="1 2">
    <name type="scientific">Quercus rubra</name>
    <name type="common">Northern red oak</name>
    <name type="synonym">Quercus borealis</name>
    <dbReference type="NCBI Taxonomy" id="3512"/>
    <lineage>
        <taxon>Eukaryota</taxon>
        <taxon>Viridiplantae</taxon>
        <taxon>Streptophyta</taxon>
        <taxon>Embryophyta</taxon>
        <taxon>Tracheophyta</taxon>
        <taxon>Spermatophyta</taxon>
        <taxon>Magnoliopsida</taxon>
        <taxon>eudicotyledons</taxon>
        <taxon>Gunneridae</taxon>
        <taxon>Pentapetalae</taxon>
        <taxon>rosids</taxon>
        <taxon>fabids</taxon>
        <taxon>Fagales</taxon>
        <taxon>Fagaceae</taxon>
        <taxon>Quercus</taxon>
    </lineage>
</organism>
<protein>
    <recommendedName>
        <fullName evidence="3">NADP-dependent oxidoreductase domain-containing protein</fullName>
    </recommendedName>
</protein>
<evidence type="ECO:0008006" key="3">
    <source>
        <dbReference type="Google" id="ProtNLM"/>
    </source>
</evidence>
<dbReference type="InterPro" id="IPR036812">
    <property type="entry name" value="NAD(P)_OxRdtase_dom_sf"/>
</dbReference>
<comment type="caution">
    <text evidence="1">The sequence shown here is derived from an EMBL/GenBank/DDBJ whole genome shotgun (WGS) entry which is preliminary data.</text>
</comment>
<name>A0AAN7FME6_QUERU</name>
<accession>A0AAN7FME6</accession>
<dbReference type="AlphaFoldDB" id="A0AAN7FME6"/>